<dbReference type="Pfam" id="PF00361">
    <property type="entry name" value="Proton_antipo_M"/>
    <property type="match status" value="1"/>
</dbReference>
<feature type="transmembrane region" description="Helical" evidence="8">
    <location>
        <begin position="539"/>
        <end position="558"/>
    </location>
</feature>
<dbReference type="OrthoDB" id="9768329at2"/>
<keyword evidence="5" id="KW-0560">Oxidoreductase</keyword>
<evidence type="ECO:0000256" key="3">
    <source>
        <dbReference type="ARBA" id="ARBA00022692"/>
    </source>
</evidence>
<evidence type="ECO:0000256" key="4">
    <source>
        <dbReference type="ARBA" id="ARBA00022989"/>
    </source>
</evidence>
<dbReference type="PANTHER" id="PTHR42682">
    <property type="entry name" value="HYDROGENASE-4 COMPONENT F"/>
    <property type="match status" value="1"/>
</dbReference>
<evidence type="ECO:0000256" key="5">
    <source>
        <dbReference type="ARBA" id="ARBA00023002"/>
    </source>
</evidence>
<reference evidence="10 11" key="1">
    <citation type="journal article" date="2014" name="Int. J. Syst. Evol. Microbiol.">
        <title>Complete genome sequence of Corynebacterium casei LMG S-19264T (=DSM 44701T), isolated from a smear-ripened cheese.</title>
        <authorList>
            <consortium name="US DOE Joint Genome Institute (JGI-PGF)"/>
            <person name="Walter F."/>
            <person name="Albersmeier A."/>
            <person name="Kalinowski J."/>
            <person name="Ruckert C."/>
        </authorList>
    </citation>
    <scope>NUCLEOTIDE SEQUENCE [LARGE SCALE GENOMIC DNA]</scope>
    <source>
        <strain evidence="10 11">CGMCC 1.15896</strain>
    </source>
</reference>
<feature type="transmembrane region" description="Helical" evidence="8">
    <location>
        <begin position="261"/>
        <end position="283"/>
    </location>
</feature>
<dbReference type="InterPro" id="IPR052175">
    <property type="entry name" value="ComplexI-like_HydComp"/>
</dbReference>
<keyword evidence="4 8" id="KW-1133">Transmembrane helix</keyword>
<dbReference type="InterPro" id="IPR001750">
    <property type="entry name" value="ND/Mrp_TM"/>
</dbReference>
<feature type="transmembrane region" description="Helical" evidence="8">
    <location>
        <begin position="236"/>
        <end position="255"/>
    </location>
</feature>
<evidence type="ECO:0000256" key="6">
    <source>
        <dbReference type="ARBA" id="ARBA00023136"/>
    </source>
</evidence>
<sequence length="560" mass="57991">MIDLQVSGPLFPLFVLIWPLVLGLAASLPSVRSNAIVLLPLAPLPALVLAVVGPLNIPTEAGILLLGVTLNLDINGTLFLGAISGLWCLGGIFALGYMRMTPNPAVFAGFWCLTLSGNLGVVLSQDAGSFYVSFAAVSLAAYFLVVHERTERALYAGRIYIFLAVVGEALLLIGLLIGVDAANSMSIAKIRVALADAPQAGWAVFCLIGGLGIKAGLVPLHVWLPLAHPAAPTPASAVLSGAIVKAGIIGFIQFLPDGTALWPSMLLVLGLAGTYGAVFLGLGQTNPKAILAYSTISQMGLVIAVIGVGHLTGNTVAAYGAAALYCAHHGLAKGALFMSVGMVGKSGRTFMPFVLFVTGLMAASIAGAPFAGGALAKSAIKTLFEDWALLLVTLSGAGTTLLLARFLMTIASNHGPEPDKRPSALMSVPWFVAVVAALLVPWVLVDRYSDLSVPYLLSTGALWDASWPVALGLVCFFVGLRLLPGGFRVAEGDIAGPLVKSVAAVKRMLAAVPEPTVPTIKGLDHIVSASRTQAAERRLLQLAPICVAALILAMLMFANI</sequence>
<organism evidence="10 11">
    <name type="scientific">Pelagibacterium lentulum</name>
    <dbReference type="NCBI Taxonomy" id="2029865"/>
    <lineage>
        <taxon>Bacteria</taxon>
        <taxon>Pseudomonadati</taxon>
        <taxon>Pseudomonadota</taxon>
        <taxon>Alphaproteobacteria</taxon>
        <taxon>Hyphomicrobiales</taxon>
        <taxon>Devosiaceae</taxon>
        <taxon>Pelagibacterium</taxon>
    </lineage>
</organism>
<keyword evidence="6 8" id="KW-0472">Membrane</keyword>
<feature type="transmembrane region" description="Helical" evidence="8">
    <location>
        <begin position="129"/>
        <end position="147"/>
    </location>
</feature>
<dbReference type="AlphaFoldDB" id="A0A916W2D7"/>
<evidence type="ECO:0000256" key="1">
    <source>
        <dbReference type="ARBA" id="ARBA00004651"/>
    </source>
</evidence>
<comment type="caution">
    <text evidence="10">The sequence shown here is derived from an EMBL/GenBank/DDBJ whole genome shotgun (WGS) entry which is preliminary data.</text>
</comment>
<dbReference type="Proteomes" id="UP000596977">
    <property type="component" value="Unassembled WGS sequence"/>
</dbReference>
<feature type="transmembrane region" description="Helical" evidence="8">
    <location>
        <begin position="35"/>
        <end position="57"/>
    </location>
</feature>
<keyword evidence="2" id="KW-1003">Cell membrane</keyword>
<name>A0A916W2D7_9HYPH</name>
<feature type="transmembrane region" description="Helical" evidence="8">
    <location>
        <begin position="387"/>
        <end position="407"/>
    </location>
</feature>
<evidence type="ECO:0000313" key="10">
    <source>
        <dbReference type="EMBL" id="GGA61946.1"/>
    </source>
</evidence>
<feature type="transmembrane region" description="Helical" evidence="8">
    <location>
        <begin position="317"/>
        <end position="338"/>
    </location>
</feature>
<feature type="transmembrane region" description="Helical" evidence="8">
    <location>
        <begin position="350"/>
        <end position="375"/>
    </location>
</feature>
<feature type="transmembrane region" description="Helical" evidence="8">
    <location>
        <begin position="428"/>
        <end position="445"/>
    </location>
</feature>
<dbReference type="GO" id="GO:0042773">
    <property type="term" value="P:ATP synthesis coupled electron transport"/>
    <property type="evidence" value="ECO:0007669"/>
    <property type="project" value="InterPro"/>
</dbReference>
<dbReference type="RefSeq" id="WP_127071532.1">
    <property type="nucleotide sequence ID" value="NZ_BMKB01000008.1"/>
</dbReference>
<protein>
    <recommendedName>
        <fullName evidence="9">NADH:quinone oxidoreductase/Mrp antiporter transmembrane domain-containing protein</fullName>
    </recommendedName>
</protein>
<feature type="transmembrane region" description="Helical" evidence="8">
    <location>
        <begin position="290"/>
        <end position="311"/>
    </location>
</feature>
<feature type="transmembrane region" description="Helical" evidence="8">
    <location>
        <begin position="105"/>
        <end position="123"/>
    </location>
</feature>
<feature type="transmembrane region" description="Helical" evidence="8">
    <location>
        <begin position="159"/>
        <end position="179"/>
    </location>
</feature>
<proteinExistence type="predicted"/>
<comment type="subcellular location">
    <subcellularLocation>
        <location evidence="1">Cell membrane</location>
        <topology evidence="1">Multi-pass membrane protein</topology>
    </subcellularLocation>
    <subcellularLocation>
        <location evidence="7">Membrane</location>
        <topology evidence="7">Multi-pass membrane protein</topology>
    </subcellularLocation>
</comment>
<dbReference type="GO" id="GO:0016491">
    <property type="term" value="F:oxidoreductase activity"/>
    <property type="evidence" value="ECO:0007669"/>
    <property type="project" value="UniProtKB-KW"/>
</dbReference>
<feature type="domain" description="NADH:quinone oxidoreductase/Mrp antiporter transmembrane" evidence="9">
    <location>
        <begin position="125"/>
        <end position="394"/>
    </location>
</feature>
<dbReference type="PANTHER" id="PTHR42682:SF4">
    <property type="entry name" value="NADH-UBIQUINONE_PLASTOQUINONE"/>
    <property type="match status" value="1"/>
</dbReference>
<dbReference type="EMBL" id="BMKB01000008">
    <property type="protein sequence ID" value="GGA61946.1"/>
    <property type="molecule type" value="Genomic_DNA"/>
</dbReference>
<feature type="transmembrane region" description="Helical" evidence="8">
    <location>
        <begin position="77"/>
        <end position="98"/>
    </location>
</feature>
<dbReference type="GO" id="GO:0005886">
    <property type="term" value="C:plasma membrane"/>
    <property type="evidence" value="ECO:0007669"/>
    <property type="project" value="UniProtKB-SubCell"/>
</dbReference>
<keyword evidence="3 7" id="KW-0812">Transmembrane</keyword>
<evidence type="ECO:0000256" key="2">
    <source>
        <dbReference type="ARBA" id="ARBA00022475"/>
    </source>
</evidence>
<dbReference type="InterPro" id="IPR003918">
    <property type="entry name" value="NADH_UbQ_OxRdtase"/>
</dbReference>
<dbReference type="PRINTS" id="PR01437">
    <property type="entry name" value="NUOXDRDTASE4"/>
</dbReference>
<evidence type="ECO:0000256" key="8">
    <source>
        <dbReference type="SAM" id="Phobius"/>
    </source>
</evidence>
<keyword evidence="11" id="KW-1185">Reference proteome</keyword>
<dbReference type="GO" id="GO:0008137">
    <property type="term" value="F:NADH dehydrogenase (ubiquinone) activity"/>
    <property type="evidence" value="ECO:0007669"/>
    <property type="project" value="InterPro"/>
</dbReference>
<accession>A0A916W2D7</accession>
<evidence type="ECO:0000313" key="11">
    <source>
        <dbReference type="Proteomes" id="UP000596977"/>
    </source>
</evidence>
<evidence type="ECO:0000256" key="7">
    <source>
        <dbReference type="RuleBase" id="RU000320"/>
    </source>
</evidence>
<evidence type="ECO:0000259" key="9">
    <source>
        <dbReference type="Pfam" id="PF00361"/>
    </source>
</evidence>
<feature type="transmembrane region" description="Helical" evidence="8">
    <location>
        <begin position="199"/>
        <end position="224"/>
    </location>
</feature>
<feature type="transmembrane region" description="Helical" evidence="8">
    <location>
        <begin position="465"/>
        <end position="483"/>
    </location>
</feature>
<gene>
    <name evidence="10" type="ORF">GCM10011499_35310</name>
</gene>
<feature type="transmembrane region" description="Helical" evidence="8">
    <location>
        <begin position="6"/>
        <end position="28"/>
    </location>
</feature>